<feature type="transmembrane region" description="Helical" evidence="5">
    <location>
        <begin position="179"/>
        <end position="197"/>
    </location>
</feature>
<dbReference type="Pfam" id="PF09443">
    <property type="entry name" value="CFC"/>
    <property type="match status" value="1"/>
</dbReference>
<feature type="signal peptide" evidence="6">
    <location>
        <begin position="1"/>
        <end position="25"/>
    </location>
</feature>
<accession>A0A8D0KKG1</accession>
<feature type="domain" description="EGF-like" evidence="7">
    <location>
        <begin position="105"/>
        <end position="116"/>
    </location>
</feature>
<dbReference type="InterPro" id="IPR000742">
    <property type="entry name" value="EGF"/>
</dbReference>
<keyword evidence="2" id="KW-0245">EGF-like domain</keyword>
<dbReference type="OMA" id="PGSCDPK"/>
<dbReference type="CDD" id="cd00054">
    <property type="entry name" value="EGF_CA"/>
    <property type="match status" value="1"/>
</dbReference>
<evidence type="ECO:0000313" key="8">
    <source>
        <dbReference type="Ensembl" id="ENSSMRP00000024870.1"/>
    </source>
</evidence>
<keyword evidence="5" id="KW-1133">Transmembrane helix</keyword>
<dbReference type="Ensembl" id="ENSSMRT00000029119.1">
    <property type="protein sequence ID" value="ENSSMRP00000024870.1"/>
    <property type="gene ID" value="ENSSMRG00000019224.1"/>
</dbReference>
<keyword evidence="9" id="KW-1185">Reference proteome</keyword>
<reference evidence="8" key="2">
    <citation type="submission" date="2025-09" db="UniProtKB">
        <authorList>
            <consortium name="Ensembl"/>
        </authorList>
    </citation>
    <scope>IDENTIFICATION</scope>
</reference>
<reference evidence="8" key="1">
    <citation type="submission" date="2025-08" db="UniProtKB">
        <authorList>
            <consortium name="Ensembl"/>
        </authorList>
    </citation>
    <scope>IDENTIFICATION</scope>
</reference>
<evidence type="ECO:0000256" key="2">
    <source>
        <dbReference type="ARBA" id="ARBA00022536"/>
    </source>
</evidence>
<dbReference type="Gene3D" id="2.10.25.10">
    <property type="entry name" value="Laminin"/>
    <property type="match status" value="1"/>
</dbReference>
<keyword evidence="3" id="KW-1015">Disulfide bond</keyword>
<dbReference type="InterPro" id="IPR019011">
    <property type="entry name" value="Cryptic/Cripto_CFC-dom"/>
</dbReference>
<organism evidence="8 9">
    <name type="scientific">Salvator merianae</name>
    <name type="common">Argentine black and white tegu</name>
    <name type="synonym">Tupinambis merianae</name>
    <dbReference type="NCBI Taxonomy" id="96440"/>
    <lineage>
        <taxon>Eukaryota</taxon>
        <taxon>Metazoa</taxon>
        <taxon>Chordata</taxon>
        <taxon>Craniata</taxon>
        <taxon>Vertebrata</taxon>
        <taxon>Euteleostomi</taxon>
        <taxon>Lepidosauria</taxon>
        <taxon>Squamata</taxon>
        <taxon>Bifurcata</taxon>
        <taxon>Unidentata</taxon>
        <taxon>Episquamata</taxon>
        <taxon>Laterata</taxon>
        <taxon>Teiioidea</taxon>
        <taxon>Teiidae</taxon>
        <taxon>Salvator</taxon>
    </lineage>
</organism>
<dbReference type="AlphaFoldDB" id="A0A8D0KKG1"/>
<evidence type="ECO:0000313" key="9">
    <source>
        <dbReference type="Proteomes" id="UP000694421"/>
    </source>
</evidence>
<feature type="chain" id="PRO_5034902907" description="EGF-like domain-containing protein" evidence="6">
    <location>
        <begin position="26"/>
        <end position="198"/>
    </location>
</feature>
<evidence type="ECO:0000256" key="5">
    <source>
        <dbReference type="SAM" id="Phobius"/>
    </source>
</evidence>
<keyword evidence="6" id="KW-0732">Signal</keyword>
<proteinExistence type="inferred from homology"/>
<name>A0A8D0KKG1_SALMN</name>
<dbReference type="PROSITE" id="PS00022">
    <property type="entry name" value="EGF_1"/>
    <property type="match status" value="1"/>
</dbReference>
<dbReference type="Proteomes" id="UP000694421">
    <property type="component" value="Unplaced"/>
</dbReference>
<sequence>MHWTQNTRFILTVTLALQGIQFGKGYNEEEHVQDIGENPGSTSQKQHTKDQVTTLNAFHDMNQSYESRKQINTRQMVPFTGLTQSKTLDRHCCQNGGTCILGSFCACPKHFVGRYCEHDERKSNCGPFMHGEWIQKGCRFCRCVYGFLHCLSENTQNCVVREEEEFVHLRSNCERLQRTMGFMISLLSCVFVLFFKAF</sequence>
<evidence type="ECO:0000256" key="1">
    <source>
        <dbReference type="ARBA" id="ARBA00007384"/>
    </source>
</evidence>
<dbReference type="GeneTree" id="ENSGT00940000162302"/>
<evidence type="ECO:0000256" key="4">
    <source>
        <dbReference type="ARBA" id="ARBA00023180"/>
    </source>
</evidence>
<keyword evidence="4" id="KW-0325">Glycoprotein</keyword>
<comment type="similarity">
    <text evidence="1">Belongs to the EGF-CFC (Cripto-1/FRL1/Cryptic) family.</text>
</comment>
<dbReference type="GO" id="GO:0007165">
    <property type="term" value="P:signal transduction"/>
    <property type="evidence" value="ECO:0007669"/>
    <property type="project" value="UniProtKB-ARBA"/>
</dbReference>
<dbReference type="FunFam" id="2.10.25.10:FF:000421">
    <property type="entry name" value="Teratocarcinoma-derived growth factor"/>
    <property type="match status" value="1"/>
</dbReference>
<dbReference type="SUPFAM" id="SSF57196">
    <property type="entry name" value="EGF/Laminin"/>
    <property type="match status" value="2"/>
</dbReference>
<keyword evidence="5" id="KW-0472">Membrane</keyword>
<evidence type="ECO:0000256" key="3">
    <source>
        <dbReference type="ARBA" id="ARBA00023157"/>
    </source>
</evidence>
<keyword evidence="5" id="KW-0812">Transmembrane</keyword>
<protein>
    <recommendedName>
        <fullName evidence="7">EGF-like domain-containing protein</fullName>
    </recommendedName>
</protein>
<evidence type="ECO:0000256" key="6">
    <source>
        <dbReference type="SAM" id="SignalP"/>
    </source>
</evidence>
<evidence type="ECO:0000259" key="7">
    <source>
        <dbReference type="PROSITE" id="PS00022"/>
    </source>
</evidence>